<dbReference type="PROSITE" id="PS50600">
    <property type="entry name" value="ULP_PROTEASE"/>
    <property type="match status" value="1"/>
</dbReference>
<evidence type="ECO:0000256" key="1">
    <source>
        <dbReference type="ARBA" id="ARBA00005234"/>
    </source>
</evidence>
<protein>
    <submittedName>
        <fullName evidence="5">Ubiquitin-like-specific protease ESD4</fullName>
    </submittedName>
</protein>
<dbReference type="SUPFAM" id="SSF54001">
    <property type="entry name" value="Cysteine proteinases"/>
    <property type="match status" value="1"/>
</dbReference>
<gene>
    <name evidence="5" type="ORF">D8674_021577</name>
</gene>
<dbReference type="AlphaFoldDB" id="A0A5N5GHI0"/>
<evidence type="ECO:0000313" key="6">
    <source>
        <dbReference type="Proteomes" id="UP000327157"/>
    </source>
</evidence>
<comment type="similarity">
    <text evidence="1">Belongs to the peptidase C48 family.</text>
</comment>
<dbReference type="OrthoDB" id="1869436at2759"/>
<reference evidence="5 6" key="3">
    <citation type="submission" date="2019-11" db="EMBL/GenBank/DDBJ databases">
        <title>A de novo genome assembly of a pear dwarfing rootstock.</title>
        <authorList>
            <person name="Wang F."/>
            <person name="Wang J."/>
            <person name="Li S."/>
            <person name="Zhang Y."/>
            <person name="Fang M."/>
            <person name="Ma L."/>
            <person name="Zhao Y."/>
            <person name="Jiang S."/>
        </authorList>
    </citation>
    <scope>NUCLEOTIDE SEQUENCE [LARGE SCALE GENOMIC DNA]</scope>
    <source>
        <strain evidence="5">S2</strain>
        <tissue evidence="5">Leaf</tissue>
    </source>
</reference>
<feature type="domain" description="Ubiquitin-like protease family profile" evidence="4">
    <location>
        <begin position="407"/>
        <end position="570"/>
    </location>
</feature>
<dbReference type="GO" id="GO:0006508">
    <property type="term" value="P:proteolysis"/>
    <property type="evidence" value="ECO:0007669"/>
    <property type="project" value="UniProtKB-KW"/>
</dbReference>
<comment type="caution">
    <text evidence="5">The sequence shown here is derived from an EMBL/GenBank/DDBJ whole genome shotgun (WGS) entry which is preliminary data.</text>
</comment>
<dbReference type="PANTHER" id="PTHR33018:SF31">
    <property type="entry name" value="TRANSPOSASE, PTTA_EN_SPM, PLANT"/>
    <property type="match status" value="1"/>
</dbReference>
<dbReference type="Pfam" id="PF02902">
    <property type="entry name" value="Peptidase_C48"/>
    <property type="match status" value="1"/>
</dbReference>
<evidence type="ECO:0000313" key="5">
    <source>
        <dbReference type="EMBL" id="KAB2614989.1"/>
    </source>
</evidence>
<keyword evidence="3" id="KW-0378">Hydrolase</keyword>
<sequence length="615" mass="70404">MNIGIELNEEYIDEMTDSEEDDQDFVTRKPRGATQLQDLVQGRSDGDRLEVGYNSKGQPCGLAGAKLASFIGVMARTTVPITIPAWKEVESSYKKKDLGHAFIVHSNSRADVLKSAAKTWRTFKSSLTLWDEFVRSRLTEKHMKSAYGITADIDRSVLWKLGRVDKKGNYTNEMVKDEVTKAVEDGTLPTSGSNDILTIALETPEYSGRVRGVGTGVSHRMYFKTPRCKTQSSQQQMMQTHLEQQSLHIEELNKKFNLIASLLTPDQLSKMQELVQYNVVQSNHISEKRAKHDDVPKFMSKKRAKQKVNKNTKTMDKIEAKKVKQKDMQEIFDLNIMEKTDKIANSNEKESDIKNHFKLRTNPPLRQRSQKQPLALRSLMLIAQNMHKDVTVPIIMESDLFGNEHTTFIGGDDIIQFCSMAEISTVCISIYIRQLWSTLKKNNLDGMFGFVDPGRISQKAGKKEQRSNALALRLQNCKKGQLIFAPYNKGFHWLLAIIDPYEELVYYMDSLNWIQIDPGMKNIVELALKMFKAQKGIKGRKNINWKVVKCPLQEGTVECGYYVMKYMKEIVDDPNCSIITKFKEKATYTQQEIDALRIEWAEYVDDFIPIDETLD</sequence>
<dbReference type="InterPro" id="IPR003653">
    <property type="entry name" value="Peptidase_C48_C"/>
</dbReference>
<proteinExistence type="inferred from homology"/>
<evidence type="ECO:0000256" key="3">
    <source>
        <dbReference type="ARBA" id="ARBA00022801"/>
    </source>
</evidence>
<dbReference type="PANTHER" id="PTHR33018">
    <property type="entry name" value="OS10G0338966 PROTEIN-RELATED"/>
    <property type="match status" value="1"/>
</dbReference>
<organism evidence="5 6">
    <name type="scientific">Pyrus ussuriensis x Pyrus communis</name>
    <dbReference type="NCBI Taxonomy" id="2448454"/>
    <lineage>
        <taxon>Eukaryota</taxon>
        <taxon>Viridiplantae</taxon>
        <taxon>Streptophyta</taxon>
        <taxon>Embryophyta</taxon>
        <taxon>Tracheophyta</taxon>
        <taxon>Spermatophyta</taxon>
        <taxon>Magnoliopsida</taxon>
        <taxon>eudicotyledons</taxon>
        <taxon>Gunneridae</taxon>
        <taxon>Pentapetalae</taxon>
        <taxon>rosids</taxon>
        <taxon>fabids</taxon>
        <taxon>Rosales</taxon>
        <taxon>Rosaceae</taxon>
        <taxon>Amygdaloideae</taxon>
        <taxon>Maleae</taxon>
        <taxon>Pyrus</taxon>
    </lineage>
</organism>
<dbReference type="InterPro" id="IPR038765">
    <property type="entry name" value="Papain-like_cys_pep_sf"/>
</dbReference>
<dbReference type="Proteomes" id="UP000327157">
    <property type="component" value="Chromosome 3"/>
</dbReference>
<dbReference type="GO" id="GO:0008234">
    <property type="term" value="F:cysteine-type peptidase activity"/>
    <property type="evidence" value="ECO:0007669"/>
    <property type="project" value="InterPro"/>
</dbReference>
<accession>A0A5N5GHI0</accession>
<reference evidence="5 6" key="1">
    <citation type="submission" date="2019-09" db="EMBL/GenBank/DDBJ databases">
        <authorList>
            <person name="Ou C."/>
        </authorList>
    </citation>
    <scope>NUCLEOTIDE SEQUENCE [LARGE SCALE GENOMIC DNA]</scope>
    <source>
        <strain evidence="5">S2</strain>
        <tissue evidence="5">Leaf</tissue>
    </source>
</reference>
<dbReference type="Gene3D" id="3.40.395.10">
    <property type="entry name" value="Adenoviral Proteinase, Chain A"/>
    <property type="match status" value="1"/>
</dbReference>
<evidence type="ECO:0000256" key="2">
    <source>
        <dbReference type="ARBA" id="ARBA00022670"/>
    </source>
</evidence>
<keyword evidence="6" id="KW-1185">Reference proteome</keyword>
<reference evidence="6" key="2">
    <citation type="submission" date="2019-10" db="EMBL/GenBank/DDBJ databases">
        <title>A de novo genome assembly of a pear dwarfing rootstock.</title>
        <authorList>
            <person name="Wang F."/>
            <person name="Wang J."/>
            <person name="Li S."/>
            <person name="Zhang Y."/>
            <person name="Fang M."/>
            <person name="Ma L."/>
            <person name="Zhao Y."/>
            <person name="Jiang S."/>
        </authorList>
    </citation>
    <scope>NUCLEOTIDE SEQUENCE [LARGE SCALE GENOMIC DNA]</scope>
</reference>
<dbReference type="EMBL" id="SMOL01000402">
    <property type="protein sequence ID" value="KAB2614989.1"/>
    <property type="molecule type" value="Genomic_DNA"/>
</dbReference>
<name>A0A5N5GHI0_9ROSA</name>
<evidence type="ECO:0000259" key="4">
    <source>
        <dbReference type="PROSITE" id="PS50600"/>
    </source>
</evidence>
<keyword evidence="2 5" id="KW-0645">Protease</keyword>